<evidence type="ECO:0000256" key="1">
    <source>
        <dbReference type="ARBA" id="ARBA00009580"/>
    </source>
</evidence>
<dbReference type="PANTHER" id="PTHR31126">
    <property type="entry name" value="TYROSINE-PROTEIN PHOSPHATASE"/>
    <property type="match status" value="1"/>
</dbReference>
<protein>
    <submittedName>
        <fullName evidence="3">Tyrosine-protein phosphatase</fullName>
    </submittedName>
</protein>
<gene>
    <name evidence="4" type="ORF">IA74_019110</name>
    <name evidence="3" type="ORF">O1433_07800</name>
</gene>
<dbReference type="SUPFAM" id="SSF52799">
    <property type="entry name" value="(Phosphotyrosine protein) phosphatases II"/>
    <property type="match status" value="1"/>
</dbReference>
<dbReference type="Pfam" id="PF13350">
    <property type="entry name" value="Y_phosphatase3"/>
    <property type="match status" value="1"/>
</dbReference>
<evidence type="ECO:0000313" key="6">
    <source>
        <dbReference type="Proteomes" id="UP001079672"/>
    </source>
</evidence>
<accession>A0A081UIG6</accession>
<evidence type="ECO:0000259" key="2">
    <source>
        <dbReference type="PROSITE" id="PS50056"/>
    </source>
</evidence>
<dbReference type="InterPro" id="IPR000387">
    <property type="entry name" value="Tyr_Pase_dom"/>
</dbReference>
<dbReference type="PANTHER" id="PTHR31126:SF1">
    <property type="entry name" value="TYROSINE SPECIFIC PROTEIN PHOSPHATASES DOMAIN-CONTAINING PROTEIN"/>
    <property type="match status" value="1"/>
</dbReference>
<feature type="domain" description="Tyrosine specific protein phosphatases" evidence="2">
    <location>
        <begin position="126"/>
        <end position="195"/>
    </location>
</feature>
<comment type="similarity">
    <text evidence="1">Belongs to the protein-tyrosine phosphatase family.</text>
</comment>
<dbReference type="PROSITE" id="PS50056">
    <property type="entry name" value="TYR_PHOSPHATASE_2"/>
    <property type="match status" value="1"/>
</dbReference>
<dbReference type="EMBL" id="CP036553">
    <property type="protein sequence ID" value="QCQ38038.1"/>
    <property type="molecule type" value="Genomic_DNA"/>
</dbReference>
<proteinExistence type="inferred from homology"/>
<dbReference type="PROSITE" id="PS00383">
    <property type="entry name" value="TYR_PHOSPHATASE_1"/>
    <property type="match status" value="1"/>
</dbReference>
<dbReference type="InterPro" id="IPR029021">
    <property type="entry name" value="Prot-tyrosine_phosphatase-like"/>
</dbReference>
<dbReference type="GO" id="GO:0004721">
    <property type="term" value="F:phosphoprotein phosphatase activity"/>
    <property type="evidence" value="ECO:0007669"/>
    <property type="project" value="InterPro"/>
</dbReference>
<sequence>MKQEEYLRLLPVEGVYNMRDLGGYPAAGHKHVKWKTFIRSGDLNKLTESDLAYLASLSIRTDIDFRSIQEKKVAADRIPATVTQYIPLSIEAGDMTDMAHFNLNNIPKILEQAYVYIIQNAQDTYREFFRIVSEERNTPLLFHCSAGKDRTGIAAALLLGALGVDRKVIMEDYMLSAEYLKGKYDAIVQAHPEFAPLTTVRKEYLEAAFQTIDSDYQGLENFLRNQLGADIDRLRALYTE</sequence>
<dbReference type="RefSeq" id="WP_005807349.1">
    <property type="nucleotide sequence ID" value="NZ_CP036553.1"/>
</dbReference>
<dbReference type="EMBL" id="JAPTZU010000003">
    <property type="protein sequence ID" value="MCZ2687403.1"/>
    <property type="molecule type" value="Genomic_DNA"/>
</dbReference>
<dbReference type="Gene3D" id="3.90.190.10">
    <property type="entry name" value="Protein tyrosine phosphatase superfamily"/>
    <property type="match status" value="1"/>
</dbReference>
<organism evidence="3 6">
    <name type="scientific">Bacteroides fragilis</name>
    <dbReference type="NCBI Taxonomy" id="817"/>
    <lineage>
        <taxon>Bacteria</taxon>
        <taxon>Pseudomonadati</taxon>
        <taxon>Bacteroidota</taxon>
        <taxon>Bacteroidia</taxon>
        <taxon>Bacteroidales</taxon>
        <taxon>Bacteroidaceae</taxon>
        <taxon>Bacteroides</taxon>
    </lineage>
</organism>
<dbReference type="Proteomes" id="UP000028294">
    <property type="component" value="Chromosome"/>
</dbReference>
<evidence type="ECO:0000313" key="4">
    <source>
        <dbReference type="EMBL" id="QCQ38038.1"/>
    </source>
</evidence>
<dbReference type="InterPro" id="IPR026893">
    <property type="entry name" value="Tyr/Ser_Pase_IphP-type"/>
</dbReference>
<evidence type="ECO:0000313" key="5">
    <source>
        <dbReference type="Proteomes" id="UP000028294"/>
    </source>
</evidence>
<dbReference type="InterPro" id="IPR016130">
    <property type="entry name" value="Tyr_Pase_AS"/>
</dbReference>
<reference evidence="4 5" key="1">
    <citation type="submission" date="2019-03" db="EMBL/GenBank/DDBJ databases">
        <title>Complete genome assembly of MDR B. fragilis.</title>
        <authorList>
            <person name="Sydenham T.V."/>
            <person name="Hasman H."/>
            <person name="Justesen U.S."/>
        </authorList>
    </citation>
    <scope>NUCLEOTIDE SEQUENCE [LARGE SCALE GENOMIC DNA]</scope>
    <source>
        <strain evidence="4 5">DCMOUH0067B</strain>
    </source>
</reference>
<evidence type="ECO:0000313" key="3">
    <source>
        <dbReference type="EMBL" id="MCZ2687403.1"/>
    </source>
</evidence>
<dbReference type="Proteomes" id="UP001079672">
    <property type="component" value="Unassembled WGS sequence"/>
</dbReference>
<dbReference type="AlphaFoldDB" id="A0A081UIG6"/>
<name>A0A081UIG6_BACFG</name>
<reference evidence="3" key="2">
    <citation type="submission" date="2022-12" db="EMBL/GenBank/DDBJ databases">
        <title>Development of a Multilocus Sequence Typing Scheme for Bacteroides fragilis Based on Whole Genome Sequencing Data and Clinical Application.</title>
        <authorList>
            <person name="Nielsen F.D."/>
            <person name="Justesen U.S."/>
        </authorList>
    </citation>
    <scope>NUCLEOTIDE SEQUENCE</scope>
    <source>
        <strain evidence="3">BF_AM_ODE_DK_2015_4</strain>
    </source>
</reference>